<dbReference type="SMART" id="SM00054">
    <property type="entry name" value="EFh"/>
    <property type="match status" value="2"/>
</dbReference>
<dbReference type="EMBL" id="HBFN01006675">
    <property type="protein sequence ID" value="CAD8785130.1"/>
    <property type="molecule type" value="Transcribed_RNA"/>
</dbReference>
<dbReference type="InterPro" id="IPR011992">
    <property type="entry name" value="EF-hand-dom_pair"/>
</dbReference>
<feature type="domain" description="EF-hand" evidence="2">
    <location>
        <begin position="117"/>
        <end position="152"/>
    </location>
</feature>
<accession>A0A7S0YS44</accession>
<evidence type="ECO:0000259" key="2">
    <source>
        <dbReference type="PROSITE" id="PS50222"/>
    </source>
</evidence>
<dbReference type="Pfam" id="PF13499">
    <property type="entry name" value="EF-hand_7"/>
    <property type="match status" value="1"/>
</dbReference>
<feature type="domain" description="EF-hand" evidence="2">
    <location>
        <begin position="39"/>
        <end position="74"/>
    </location>
</feature>
<dbReference type="GO" id="GO:0005509">
    <property type="term" value="F:calcium ion binding"/>
    <property type="evidence" value="ECO:0007669"/>
    <property type="project" value="InterPro"/>
</dbReference>
<evidence type="ECO:0000256" key="1">
    <source>
        <dbReference type="SAM" id="MobiDB-lite"/>
    </source>
</evidence>
<protein>
    <recommendedName>
        <fullName evidence="2">EF-hand domain-containing protein</fullName>
    </recommendedName>
</protein>
<gene>
    <name evidence="3" type="ORF">HTEP1355_LOCUS3921</name>
</gene>
<sequence>MYGAAAAAVTRRHRTRPSNVGASRKKSYEEQEKFWSDLEHQNKLKKVLRKYDTEKTGFLERKELGEMLTDLNDGEAPSDEEVLWVLRVADSKNQDVDDRLDVTELDAAIETWNSYLANRTMIADAFRRYDTNNSGKLEAHQLKAFLASLNDGVVPTDEEVSLVMDKADGYMANPTGGINRTELLFAISIWYTHSEEMRSCFGKKKCAVM</sequence>
<dbReference type="AlphaFoldDB" id="A0A7S0YS44"/>
<feature type="region of interest" description="Disordered" evidence="1">
    <location>
        <begin position="1"/>
        <end position="28"/>
    </location>
</feature>
<dbReference type="InterPro" id="IPR002048">
    <property type="entry name" value="EF_hand_dom"/>
</dbReference>
<organism evidence="3">
    <name type="scientific">Hemiselmis tepida</name>
    <dbReference type="NCBI Taxonomy" id="464990"/>
    <lineage>
        <taxon>Eukaryota</taxon>
        <taxon>Cryptophyceae</taxon>
        <taxon>Cryptomonadales</taxon>
        <taxon>Hemiselmidaceae</taxon>
        <taxon>Hemiselmis</taxon>
    </lineage>
</organism>
<evidence type="ECO:0000313" key="3">
    <source>
        <dbReference type="EMBL" id="CAD8785130.1"/>
    </source>
</evidence>
<name>A0A7S0YS44_9CRYP</name>
<proteinExistence type="predicted"/>
<dbReference type="SUPFAM" id="SSF47473">
    <property type="entry name" value="EF-hand"/>
    <property type="match status" value="1"/>
</dbReference>
<dbReference type="Gene3D" id="1.10.238.10">
    <property type="entry name" value="EF-hand"/>
    <property type="match status" value="2"/>
</dbReference>
<reference evidence="3" key="1">
    <citation type="submission" date="2021-01" db="EMBL/GenBank/DDBJ databases">
        <authorList>
            <person name="Corre E."/>
            <person name="Pelletier E."/>
            <person name="Niang G."/>
            <person name="Scheremetjew M."/>
            <person name="Finn R."/>
            <person name="Kale V."/>
            <person name="Holt S."/>
            <person name="Cochrane G."/>
            <person name="Meng A."/>
            <person name="Brown T."/>
            <person name="Cohen L."/>
        </authorList>
    </citation>
    <scope>NUCLEOTIDE SEQUENCE</scope>
    <source>
        <strain evidence="3">CCMP443</strain>
    </source>
</reference>
<dbReference type="PROSITE" id="PS50222">
    <property type="entry name" value="EF_HAND_2"/>
    <property type="match status" value="2"/>
</dbReference>